<evidence type="ECO:0000313" key="2">
    <source>
        <dbReference type="Proteomes" id="UP000437017"/>
    </source>
</evidence>
<name>A0A6A1QEY9_BALPH</name>
<dbReference type="OrthoDB" id="10601231at2759"/>
<accession>A0A6A1QEY9</accession>
<dbReference type="EMBL" id="SGJD01000150">
    <property type="protein sequence ID" value="KAB0406678.1"/>
    <property type="molecule type" value="Genomic_DNA"/>
</dbReference>
<dbReference type="Proteomes" id="UP000437017">
    <property type="component" value="Unassembled WGS sequence"/>
</dbReference>
<evidence type="ECO:0000313" key="1">
    <source>
        <dbReference type="EMBL" id="KAB0406678.1"/>
    </source>
</evidence>
<keyword evidence="2" id="KW-1185">Reference proteome</keyword>
<comment type="caution">
    <text evidence="1">The sequence shown here is derived from an EMBL/GenBank/DDBJ whole genome shotgun (WGS) entry which is preliminary data.</text>
</comment>
<organism evidence="1 2">
    <name type="scientific">Balaenoptera physalus</name>
    <name type="common">Fin whale</name>
    <name type="synonym">Balaena physalus</name>
    <dbReference type="NCBI Taxonomy" id="9770"/>
    <lineage>
        <taxon>Eukaryota</taxon>
        <taxon>Metazoa</taxon>
        <taxon>Chordata</taxon>
        <taxon>Craniata</taxon>
        <taxon>Vertebrata</taxon>
        <taxon>Euteleostomi</taxon>
        <taxon>Mammalia</taxon>
        <taxon>Eutheria</taxon>
        <taxon>Laurasiatheria</taxon>
        <taxon>Artiodactyla</taxon>
        <taxon>Whippomorpha</taxon>
        <taxon>Cetacea</taxon>
        <taxon>Mysticeti</taxon>
        <taxon>Balaenopteridae</taxon>
        <taxon>Balaenoptera</taxon>
    </lineage>
</organism>
<protein>
    <submittedName>
        <fullName evidence="1">Uncharacterized protein</fullName>
    </submittedName>
</protein>
<reference evidence="1 2" key="1">
    <citation type="journal article" date="2019" name="PLoS ONE">
        <title>Genomic analyses reveal an absence of contemporary introgressive admixture between fin whales and blue whales, despite known hybrids.</title>
        <authorList>
            <person name="Westbury M.V."/>
            <person name="Petersen B."/>
            <person name="Lorenzen E.D."/>
        </authorList>
    </citation>
    <scope>NUCLEOTIDE SEQUENCE [LARGE SCALE GENOMIC DNA]</scope>
    <source>
        <strain evidence="1">FinWhale-01</strain>
    </source>
</reference>
<proteinExistence type="predicted"/>
<gene>
    <name evidence="1" type="ORF">E2I00_008551</name>
</gene>
<sequence length="76" mass="8433">MIVLSAEIEIRILKKQIQIGGPSCCSFDGYPPRRGDEGLETSIETVMIQTDIVMGIGTVTVMAHARTWIDMEPRLL</sequence>
<dbReference type="AlphaFoldDB" id="A0A6A1QEY9"/>